<dbReference type="EC" id="4.2.1.3" evidence="6"/>
<evidence type="ECO:0000259" key="22">
    <source>
        <dbReference type="Pfam" id="PF00330"/>
    </source>
</evidence>
<keyword evidence="15" id="KW-0496">Mitochondrion</keyword>
<feature type="transmembrane region" description="Helical" evidence="21">
    <location>
        <begin position="905"/>
        <end position="928"/>
    </location>
</feature>
<keyword evidence="16 21" id="KW-0472">Membrane</keyword>
<dbReference type="NCBIfam" id="NF005558">
    <property type="entry name" value="PRK07229.1"/>
    <property type="match status" value="1"/>
</dbReference>
<comment type="cofactor">
    <cofactor evidence="1">
        <name>[4Fe-4S] cluster</name>
        <dbReference type="ChEBI" id="CHEBI:49883"/>
    </cofactor>
</comment>
<feature type="region of interest" description="Disordered" evidence="20">
    <location>
        <begin position="809"/>
        <end position="830"/>
    </location>
</feature>
<gene>
    <name evidence="25" type="ORF">CLUP02_12452</name>
</gene>
<dbReference type="Pfam" id="PF00694">
    <property type="entry name" value="Aconitase_C"/>
    <property type="match status" value="1"/>
</dbReference>
<evidence type="ECO:0000256" key="3">
    <source>
        <dbReference type="ARBA" id="ARBA00004173"/>
    </source>
</evidence>
<dbReference type="Gene3D" id="3.30.499.10">
    <property type="entry name" value="Aconitase, domain 3"/>
    <property type="match status" value="2"/>
</dbReference>
<evidence type="ECO:0000256" key="16">
    <source>
        <dbReference type="ARBA" id="ARBA00023136"/>
    </source>
</evidence>
<dbReference type="FunFam" id="3.30.499.10:FF:000003">
    <property type="entry name" value="Aconitate hydratase, mitochondrial"/>
    <property type="match status" value="1"/>
</dbReference>
<evidence type="ECO:0000256" key="15">
    <source>
        <dbReference type="ARBA" id="ARBA00023128"/>
    </source>
</evidence>
<dbReference type="InterPro" id="IPR001030">
    <property type="entry name" value="Acoase/IPM_deHydtase_lsu_aba"/>
</dbReference>
<evidence type="ECO:0000259" key="23">
    <source>
        <dbReference type="Pfam" id="PF00694"/>
    </source>
</evidence>
<dbReference type="Gene3D" id="1.20.1540.10">
    <property type="entry name" value="Rhomboid-like"/>
    <property type="match status" value="1"/>
</dbReference>
<dbReference type="InterPro" id="IPR015932">
    <property type="entry name" value="Aconitase_dom2"/>
</dbReference>
<evidence type="ECO:0000256" key="8">
    <source>
        <dbReference type="ARBA" id="ARBA00022532"/>
    </source>
</evidence>
<keyword evidence="17" id="KW-0456">Lyase</keyword>
<dbReference type="Gene3D" id="3.20.19.10">
    <property type="entry name" value="Aconitase, domain 4"/>
    <property type="match status" value="1"/>
</dbReference>
<dbReference type="InterPro" id="IPR006248">
    <property type="entry name" value="Aconitase_mito-like"/>
</dbReference>
<dbReference type="InterPro" id="IPR050926">
    <property type="entry name" value="Aconitase/IPM_isomerase"/>
</dbReference>
<evidence type="ECO:0000256" key="5">
    <source>
        <dbReference type="ARBA" id="ARBA00007185"/>
    </source>
</evidence>
<comment type="similarity">
    <text evidence="5">Belongs to the aconitase/IPM isomerase family.</text>
</comment>
<dbReference type="EMBL" id="CP019478">
    <property type="protein sequence ID" value="UQC86950.1"/>
    <property type="molecule type" value="Genomic_DNA"/>
</dbReference>
<comment type="subcellular location">
    <subcellularLocation>
        <location evidence="2">Membrane</location>
        <topology evidence="2">Multi-pass membrane protein</topology>
    </subcellularLocation>
    <subcellularLocation>
        <location evidence="3">Mitochondrion</location>
    </subcellularLocation>
</comment>
<dbReference type="RefSeq" id="XP_049148561.1">
    <property type="nucleotide sequence ID" value="XM_049291416.1"/>
</dbReference>
<evidence type="ECO:0000256" key="9">
    <source>
        <dbReference type="ARBA" id="ARBA00022692"/>
    </source>
</evidence>
<dbReference type="CDD" id="cd01584">
    <property type="entry name" value="AcnA_Mitochondrial"/>
    <property type="match status" value="1"/>
</dbReference>
<feature type="domain" description="Peptidase S54 rhomboid" evidence="24">
    <location>
        <begin position="872"/>
        <end position="1012"/>
    </location>
</feature>
<dbReference type="GO" id="GO:0051539">
    <property type="term" value="F:4 iron, 4 sulfur cluster binding"/>
    <property type="evidence" value="ECO:0007669"/>
    <property type="project" value="InterPro"/>
</dbReference>
<evidence type="ECO:0000256" key="4">
    <source>
        <dbReference type="ARBA" id="ARBA00004717"/>
    </source>
</evidence>
<dbReference type="GO" id="GO:0046872">
    <property type="term" value="F:metal ion binding"/>
    <property type="evidence" value="ECO:0007669"/>
    <property type="project" value="UniProtKB-KW"/>
</dbReference>
<keyword evidence="11" id="KW-0809">Transit peptide</keyword>
<evidence type="ECO:0000256" key="6">
    <source>
        <dbReference type="ARBA" id="ARBA00012926"/>
    </source>
</evidence>
<dbReference type="InterPro" id="IPR036008">
    <property type="entry name" value="Aconitase_4Fe-4S_dom"/>
</dbReference>
<dbReference type="FunFam" id="3.30.499.10:FF:000004">
    <property type="entry name" value="Aconitate hydratase, mitochondrial"/>
    <property type="match status" value="1"/>
</dbReference>
<evidence type="ECO:0000256" key="14">
    <source>
        <dbReference type="ARBA" id="ARBA00023014"/>
    </source>
</evidence>
<protein>
    <recommendedName>
        <fullName evidence="7">Aconitate hydratase, mitochondrial</fullName>
        <ecNumber evidence="6">4.2.1.3</ecNumber>
    </recommendedName>
    <alternativeName>
        <fullName evidence="19">Citrate hydro-lyase</fullName>
    </alternativeName>
</protein>
<feature type="region of interest" description="Disordered" evidence="20">
    <location>
        <begin position="525"/>
        <end position="558"/>
    </location>
</feature>
<comment type="pathway">
    <text evidence="4">Carbohydrate metabolism; tricarboxylic acid cycle; isocitrate from oxaloacetate: step 2/2.</text>
</comment>
<accession>A0A9Q8T196</accession>
<keyword evidence="8" id="KW-0816">Tricarboxylic acid cycle</keyword>
<keyword evidence="10" id="KW-0479">Metal-binding</keyword>
<evidence type="ECO:0000256" key="13">
    <source>
        <dbReference type="ARBA" id="ARBA00023004"/>
    </source>
</evidence>
<evidence type="ECO:0000313" key="26">
    <source>
        <dbReference type="Proteomes" id="UP000830671"/>
    </source>
</evidence>
<evidence type="ECO:0000256" key="20">
    <source>
        <dbReference type="SAM" id="MobiDB-lite"/>
    </source>
</evidence>
<evidence type="ECO:0000256" key="2">
    <source>
        <dbReference type="ARBA" id="ARBA00004141"/>
    </source>
</evidence>
<evidence type="ECO:0000256" key="19">
    <source>
        <dbReference type="ARBA" id="ARBA00029682"/>
    </source>
</evidence>
<evidence type="ECO:0000256" key="1">
    <source>
        <dbReference type="ARBA" id="ARBA00001966"/>
    </source>
</evidence>
<reference evidence="25" key="1">
    <citation type="journal article" date="2021" name="Mol. Plant Microbe Interact.">
        <title>Complete Genome Sequence of the Plant-Pathogenic Fungus Colletotrichum lupini.</title>
        <authorList>
            <person name="Baroncelli R."/>
            <person name="Pensec F."/>
            <person name="Da Lio D."/>
            <person name="Boufleur T."/>
            <person name="Vicente I."/>
            <person name="Sarrocco S."/>
            <person name="Picot A."/>
            <person name="Baraldi E."/>
            <person name="Sukno S."/>
            <person name="Thon M."/>
            <person name="Le Floch G."/>
        </authorList>
    </citation>
    <scope>NUCLEOTIDE SEQUENCE</scope>
    <source>
        <strain evidence="25">IMI 504893</strain>
    </source>
</reference>
<dbReference type="PANTHER" id="PTHR43160">
    <property type="entry name" value="ACONITATE HYDRATASE B"/>
    <property type="match status" value="1"/>
</dbReference>
<dbReference type="SUPFAM" id="SSF144091">
    <property type="entry name" value="Rhomboid-like"/>
    <property type="match status" value="1"/>
</dbReference>
<dbReference type="GO" id="GO:0004252">
    <property type="term" value="F:serine-type endopeptidase activity"/>
    <property type="evidence" value="ECO:0007669"/>
    <property type="project" value="InterPro"/>
</dbReference>
<dbReference type="InterPro" id="IPR018136">
    <property type="entry name" value="Aconitase_4Fe-4S_BS"/>
</dbReference>
<dbReference type="Pfam" id="PF00330">
    <property type="entry name" value="Aconitase"/>
    <property type="match status" value="1"/>
</dbReference>
<dbReference type="InterPro" id="IPR000573">
    <property type="entry name" value="AconitaseA/IPMdHydase_ssu_swvl"/>
</dbReference>
<dbReference type="GeneID" id="73346426"/>
<evidence type="ECO:0000256" key="12">
    <source>
        <dbReference type="ARBA" id="ARBA00022989"/>
    </source>
</evidence>
<feature type="transmembrane region" description="Helical" evidence="21">
    <location>
        <begin position="968"/>
        <end position="988"/>
    </location>
</feature>
<dbReference type="GO" id="GO:0003994">
    <property type="term" value="F:aconitate hydratase activity"/>
    <property type="evidence" value="ECO:0007669"/>
    <property type="project" value="UniProtKB-EC"/>
</dbReference>
<feature type="domain" description="Aconitase A/isopropylmalate dehydratase small subunit swivel" evidence="23">
    <location>
        <begin position="590"/>
        <end position="718"/>
    </location>
</feature>
<evidence type="ECO:0000256" key="21">
    <source>
        <dbReference type="SAM" id="Phobius"/>
    </source>
</evidence>
<evidence type="ECO:0000256" key="7">
    <source>
        <dbReference type="ARBA" id="ARBA00015940"/>
    </source>
</evidence>
<dbReference type="GO" id="GO:0016020">
    <property type="term" value="C:membrane"/>
    <property type="evidence" value="ECO:0007669"/>
    <property type="project" value="UniProtKB-SubCell"/>
</dbReference>
<dbReference type="InterPro" id="IPR015931">
    <property type="entry name" value="Acnase/IPM_dHydase_lsu_aba_1/3"/>
</dbReference>
<keyword evidence="26" id="KW-1185">Reference proteome</keyword>
<dbReference type="PRINTS" id="PR00415">
    <property type="entry name" value="ACONITASE"/>
</dbReference>
<dbReference type="InterPro" id="IPR015928">
    <property type="entry name" value="Aconitase/3IPM_dehydase_swvl"/>
</dbReference>
<dbReference type="PROSITE" id="PS00450">
    <property type="entry name" value="ACONITASE_1"/>
    <property type="match status" value="1"/>
</dbReference>
<keyword evidence="12 21" id="KW-1133">Transmembrane helix</keyword>
<sequence length="1076" mass="117152">MLASRQLLGSVARSRTAASARLGLRGMATVSDSPLDRKVKQNIHEEGNFINYKKMSENLSIVRQRLNRPLAYAEKILYSHLDDPHGQEIERGVSYLKLRPDRVACQDATAQMAILQFMSAGMPSVANPTTVHCDHLIEAQIGGSKDLARAVGINKEVYDFLASACAKYNIGFWKPGSGIIHQIVLENYAFPGGLLIGTDSHTPNAGGLGMCAIGVGGADAVDVMANLPWELKAPKVIGVKLTGALNPWVTPKDIILKVAGILTVKGGTGAIVEYHGPGVDTLSATGMGTICNMGAEIGATTSLFPFNDSMHKYLTATKRKDIGDFAKTYAKELREDEGAEYDQLIEINLSELEPHINGPFTPDLATPISKFSEAVKANNWPEDLKVGLIGSCTNSSYEDMTRGAAIARDALDHGIKSKAIFTITPGSEQIRATIERDGQLQTFEEYGGIVLANACGPCIGQWDRQDVKKGTPNSIISSYNRNFTGRNDGNPATHSFVASPDMVVAMTVAGSLHFNPLTDKLKDKDGNEFMLKPPSGDSLPSRGYDPGQNTYQAPPADRSTVNVQVSPSSDRLQILSSFQPWDGKDVNDIPILIKCKGKTTTDHISMAGPWLKYRGHLDNISNNMLIGAINEANGEANKIQNFTTGEWDAVPAVARDYKAKGIKWVVIGDWNYGEGSSREHAALEPRHLGGLAIITRSFARIHETNLKKQGMLPLTFSDPADYDKIRPEDKVDILATELEVGKPLTMVVHPKDGKAFEVKLSHTFNAPQIEWFKNGSALNTMAKSAGRTTFDFERGDWCLLDRQFSHSTLDPRPSTPLDPVNPGGGGRDGFQHNVLQHPSGSLLPWFAGLQHSWDVRHWGALIPDQLSFTSSYRMNTFPFVHVNLIHTVMNLAALAPLMERFEAEFGTLTSIALFIGPLSTIPAILYTLIERFLFKGNTEVMGASVWVFLLLGIEAIRTYKTNPHLTIATYSIPTWTTPLILILVVTALVPGTSLLGHLCGVLVGYLFGLGYLKFLSPPEKALRWIESKLNLLGRLPHYVSVDQKTYGRFGVLPTNTHAGGGSAPIALVGTTQRLGP</sequence>
<dbReference type="GO" id="GO:0005829">
    <property type="term" value="C:cytosol"/>
    <property type="evidence" value="ECO:0007669"/>
    <property type="project" value="TreeGrafter"/>
</dbReference>
<dbReference type="Proteomes" id="UP000830671">
    <property type="component" value="Chromosome 6"/>
</dbReference>
<dbReference type="PROSITE" id="PS01244">
    <property type="entry name" value="ACONITASE_2"/>
    <property type="match status" value="1"/>
</dbReference>
<dbReference type="InterPro" id="IPR022764">
    <property type="entry name" value="Peptidase_S54_rhomboid_dom"/>
</dbReference>
<proteinExistence type="inferred from homology"/>
<keyword evidence="14" id="KW-0411">Iron-sulfur</keyword>
<dbReference type="Gene3D" id="3.40.1060.10">
    <property type="entry name" value="Aconitase, Domain 2"/>
    <property type="match status" value="1"/>
</dbReference>
<keyword evidence="13" id="KW-0408">Iron</keyword>
<dbReference type="PANTHER" id="PTHR43160:SF3">
    <property type="entry name" value="ACONITATE HYDRATASE, MITOCHONDRIAL"/>
    <property type="match status" value="1"/>
</dbReference>
<evidence type="ECO:0000256" key="11">
    <source>
        <dbReference type="ARBA" id="ARBA00022946"/>
    </source>
</evidence>
<dbReference type="SUPFAM" id="SSF53732">
    <property type="entry name" value="Aconitase iron-sulfur domain"/>
    <property type="match status" value="1"/>
</dbReference>
<dbReference type="AlphaFoldDB" id="A0A9Q8T196"/>
<evidence type="ECO:0000256" key="10">
    <source>
        <dbReference type="ARBA" id="ARBA00022723"/>
    </source>
</evidence>
<dbReference type="KEGG" id="clup:CLUP02_12452"/>
<feature type="transmembrane region" description="Helical" evidence="21">
    <location>
        <begin position="994"/>
        <end position="1014"/>
    </location>
</feature>
<evidence type="ECO:0000256" key="17">
    <source>
        <dbReference type="ARBA" id="ARBA00023239"/>
    </source>
</evidence>
<evidence type="ECO:0000259" key="24">
    <source>
        <dbReference type="Pfam" id="PF01694"/>
    </source>
</evidence>
<dbReference type="NCBIfam" id="TIGR01340">
    <property type="entry name" value="aconitase_mito"/>
    <property type="match status" value="1"/>
</dbReference>
<organism evidence="25 26">
    <name type="scientific">Colletotrichum lupini</name>
    <dbReference type="NCBI Taxonomy" id="145971"/>
    <lineage>
        <taxon>Eukaryota</taxon>
        <taxon>Fungi</taxon>
        <taxon>Dikarya</taxon>
        <taxon>Ascomycota</taxon>
        <taxon>Pezizomycotina</taxon>
        <taxon>Sordariomycetes</taxon>
        <taxon>Hypocreomycetidae</taxon>
        <taxon>Glomerellales</taxon>
        <taxon>Glomerellaceae</taxon>
        <taxon>Colletotrichum</taxon>
        <taxon>Colletotrichum acutatum species complex</taxon>
    </lineage>
</organism>
<dbReference type="Pfam" id="PF01694">
    <property type="entry name" value="Rhomboid"/>
    <property type="match status" value="1"/>
</dbReference>
<dbReference type="FunFam" id="3.20.19.10:FF:000002">
    <property type="entry name" value="Aconitate hydratase, mitochondrial"/>
    <property type="match status" value="1"/>
</dbReference>
<evidence type="ECO:0000313" key="25">
    <source>
        <dbReference type="EMBL" id="UQC86950.1"/>
    </source>
</evidence>
<evidence type="ECO:0000256" key="18">
    <source>
        <dbReference type="ARBA" id="ARBA00023501"/>
    </source>
</evidence>
<dbReference type="GO" id="GO:0006099">
    <property type="term" value="P:tricarboxylic acid cycle"/>
    <property type="evidence" value="ECO:0007669"/>
    <property type="project" value="UniProtKB-KW"/>
</dbReference>
<dbReference type="SUPFAM" id="SSF52016">
    <property type="entry name" value="LeuD/IlvD-like"/>
    <property type="match status" value="1"/>
</dbReference>
<name>A0A9Q8T196_9PEZI</name>
<feature type="domain" description="Aconitase/3-isopropylmalate dehydratase large subunit alpha/beta/alpha" evidence="22">
    <location>
        <begin position="74"/>
        <end position="510"/>
    </location>
</feature>
<keyword evidence="9 21" id="KW-0812">Transmembrane</keyword>
<dbReference type="InterPro" id="IPR035952">
    <property type="entry name" value="Rhomboid-like_sf"/>
</dbReference>
<dbReference type="GO" id="GO:0005739">
    <property type="term" value="C:mitochondrion"/>
    <property type="evidence" value="ECO:0007669"/>
    <property type="project" value="UniProtKB-SubCell"/>
</dbReference>
<comment type="catalytic activity">
    <reaction evidence="18">
        <text>citrate = D-threo-isocitrate</text>
        <dbReference type="Rhea" id="RHEA:10336"/>
        <dbReference type="ChEBI" id="CHEBI:15562"/>
        <dbReference type="ChEBI" id="CHEBI:16947"/>
        <dbReference type="EC" id="4.2.1.3"/>
    </reaction>
</comment>
<dbReference type="FunFam" id="3.40.1060.10:FF:000001">
    <property type="entry name" value="Aconitate hydratase, mitochondrial"/>
    <property type="match status" value="1"/>
</dbReference>
<dbReference type="CDD" id="cd01578">
    <property type="entry name" value="AcnA_Mitochon_Swivel"/>
    <property type="match status" value="1"/>
</dbReference>